<dbReference type="Gene3D" id="3.40.50.1860">
    <property type="match status" value="2"/>
</dbReference>
<dbReference type="EC" id="5.1.1.3" evidence="2 7"/>
<dbReference type="Proteomes" id="UP001221558">
    <property type="component" value="Chromosome"/>
</dbReference>
<dbReference type="EMBL" id="CP117880">
    <property type="protein sequence ID" value="WDF69904.1"/>
    <property type="molecule type" value="Genomic_DNA"/>
</dbReference>
<evidence type="ECO:0000256" key="2">
    <source>
        <dbReference type="ARBA" id="ARBA00013090"/>
    </source>
</evidence>
<dbReference type="PROSITE" id="PS00924">
    <property type="entry name" value="ASP_GLU_RACEMASE_2"/>
    <property type="match status" value="1"/>
</dbReference>
<keyword evidence="3 7" id="KW-0133">Cell shape</keyword>
<keyword evidence="6 7" id="KW-0961">Cell wall biogenesis/degradation</keyword>
<evidence type="ECO:0000256" key="1">
    <source>
        <dbReference type="ARBA" id="ARBA00001602"/>
    </source>
</evidence>
<feature type="active site" description="Proton donor/acceptor" evidence="7">
    <location>
        <position position="193"/>
    </location>
</feature>
<dbReference type="GO" id="GO:0008881">
    <property type="term" value="F:glutamate racemase activity"/>
    <property type="evidence" value="ECO:0007669"/>
    <property type="project" value="UniProtKB-EC"/>
</dbReference>
<gene>
    <name evidence="7 8" type="primary">murI</name>
    <name evidence="8" type="ORF">PQ465_05880</name>
</gene>
<evidence type="ECO:0000256" key="4">
    <source>
        <dbReference type="ARBA" id="ARBA00022984"/>
    </source>
</evidence>
<dbReference type="Pfam" id="PF01177">
    <property type="entry name" value="Asp_Glu_race"/>
    <property type="match status" value="1"/>
</dbReference>
<feature type="binding site" evidence="7">
    <location>
        <begin position="46"/>
        <end position="47"/>
    </location>
    <ligand>
        <name>substrate</name>
    </ligand>
</feature>
<evidence type="ECO:0000256" key="3">
    <source>
        <dbReference type="ARBA" id="ARBA00022960"/>
    </source>
</evidence>
<keyword evidence="5 7" id="KW-0413">Isomerase</keyword>
<comment type="pathway">
    <text evidence="7">Cell wall biogenesis; peptidoglycan biosynthesis.</text>
</comment>
<dbReference type="PANTHER" id="PTHR21198:SF2">
    <property type="entry name" value="GLUTAMATE RACEMASE"/>
    <property type="match status" value="1"/>
</dbReference>
<comment type="function">
    <text evidence="7">Provides the (R)-glutamate required for cell wall biosynthesis.</text>
</comment>
<comment type="similarity">
    <text evidence="7">Belongs to the aspartate/glutamate racemases family.</text>
</comment>
<dbReference type="NCBIfam" id="TIGR00067">
    <property type="entry name" value="glut_race"/>
    <property type="match status" value="1"/>
</dbReference>
<evidence type="ECO:0000256" key="5">
    <source>
        <dbReference type="ARBA" id="ARBA00023235"/>
    </source>
</evidence>
<sequence length="279" mass="31151">MTQSTAAGPIGIFDSGFGGLTVFREIKDALPRYDYIYLGDNARVPYGTRSFETVYEFTKECVFKLFELGCNLVILACNTASAKALRSIQQNDLPPGKKVLGVIRPTTESIDQFTRSNAVGVLATQGTVLSESYKIEINKFHPQIKVYQHACPLWVPLVENNEIDNPATAYLVKQDIEEMLRQSKHIDTLILACTHYPLLLPIIKRYVPEQVLVLSQGQLIAKSLADYLIRHPEVETACSKGAKTAFYTTDDAENFEEKAKIFFKEAVVASHIRVQPCNG</sequence>
<evidence type="ECO:0000256" key="6">
    <source>
        <dbReference type="ARBA" id="ARBA00023316"/>
    </source>
</evidence>
<protein>
    <recommendedName>
        <fullName evidence="2 7">Glutamate racemase</fullName>
        <ecNumber evidence="2 7">5.1.1.3</ecNumber>
    </recommendedName>
</protein>
<accession>A0ABY7WJZ5</accession>
<dbReference type="InterPro" id="IPR033134">
    <property type="entry name" value="Asp/Glu_racemase_AS_2"/>
</dbReference>
<dbReference type="PANTHER" id="PTHR21198">
    <property type="entry name" value="GLUTAMATE RACEMASE"/>
    <property type="match status" value="1"/>
</dbReference>
<feature type="binding site" evidence="7">
    <location>
        <begin position="14"/>
        <end position="15"/>
    </location>
    <ligand>
        <name>substrate</name>
    </ligand>
</feature>
<dbReference type="InterPro" id="IPR001920">
    <property type="entry name" value="Asp/Glu_race"/>
</dbReference>
<keyword evidence="4 7" id="KW-0573">Peptidoglycan synthesis</keyword>
<comment type="catalytic activity">
    <reaction evidence="1 7">
        <text>L-glutamate = D-glutamate</text>
        <dbReference type="Rhea" id="RHEA:12813"/>
        <dbReference type="ChEBI" id="CHEBI:29985"/>
        <dbReference type="ChEBI" id="CHEBI:29986"/>
        <dbReference type="EC" id="5.1.1.3"/>
    </reaction>
</comment>
<dbReference type="SUPFAM" id="SSF53681">
    <property type="entry name" value="Aspartate/glutamate racemase"/>
    <property type="match status" value="2"/>
</dbReference>
<evidence type="ECO:0000313" key="8">
    <source>
        <dbReference type="EMBL" id="WDF69904.1"/>
    </source>
</evidence>
<proteinExistence type="inferred from homology"/>
<dbReference type="InterPro" id="IPR015942">
    <property type="entry name" value="Asp/Glu/hydantoin_racemase"/>
</dbReference>
<evidence type="ECO:0000313" key="9">
    <source>
        <dbReference type="Proteomes" id="UP001221558"/>
    </source>
</evidence>
<dbReference type="InterPro" id="IPR018187">
    <property type="entry name" value="Asp/Glu_racemase_AS_1"/>
</dbReference>
<name>A0ABY7WJZ5_9SPHI</name>
<dbReference type="RefSeq" id="WP_274268614.1">
    <property type="nucleotide sequence ID" value="NZ_CP117880.1"/>
</dbReference>
<feature type="binding site" evidence="7">
    <location>
        <begin position="78"/>
        <end position="79"/>
    </location>
    <ligand>
        <name>substrate</name>
    </ligand>
</feature>
<dbReference type="PROSITE" id="PS00923">
    <property type="entry name" value="ASP_GLU_RACEMASE_1"/>
    <property type="match status" value="1"/>
</dbReference>
<organism evidence="8 9">
    <name type="scientific">Sphingobacterium oryzagri</name>
    <dbReference type="NCBI Taxonomy" id="3025669"/>
    <lineage>
        <taxon>Bacteria</taxon>
        <taxon>Pseudomonadati</taxon>
        <taxon>Bacteroidota</taxon>
        <taxon>Sphingobacteriia</taxon>
        <taxon>Sphingobacteriales</taxon>
        <taxon>Sphingobacteriaceae</taxon>
        <taxon>Sphingobacterium</taxon>
    </lineage>
</organism>
<evidence type="ECO:0000256" key="7">
    <source>
        <dbReference type="HAMAP-Rule" id="MF_00258"/>
    </source>
</evidence>
<dbReference type="HAMAP" id="MF_00258">
    <property type="entry name" value="Glu_racemase"/>
    <property type="match status" value="1"/>
</dbReference>
<dbReference type="InterPro" id="IPR004391">
    <property type="entry name" value="Glu_race"/>
</dbReference>
<feature type="active site" description="Proton donor/acceptor" evidence="7">
    <location>
        <position position="77"/>
    </location>
</feature>
<reference evidence="8 9" key="1">
    <citation type="submission" date="2023-02" db="EMBL/GenBank/DDBJ databases">
        <title>Genome sequence of Sphingobacterium sp. KACC 22765.</title>
        <authorList>
            <person name="Kim S."/>
            <person name="Heo J."/>
            <person name="Kwon S.-W."/>
        </authorList>
    </citation>
    <scope>NUCLEOTIDE SEQUENCE [LARGE SCALE GENOMIC DNA]</scope>
    <source>
        <strain evidence="8 9">KACC 22765</strain>
    </source>
</reference>
<keyword evidence="9" id="KW-1185">Reference proteome</keyword>
<feature type="binding site" evidence="7">
    <location>
        <begin position="194"/>
        <end position="195"/>
    </location>
    <ligand>
        <name>substrate</name>
    </ligand>
</feature>